<reference evidence="1" key="1">
    <citation type="journal article" date="2019" name="bioRxiv">
        <title>The Genome of the Zebra Mussel, Dreissena polymorpha: A Resource for Invasive Species Research.</title>
        <authorList>
            <person name="McCartney M.A."/>
            <person name="Auch B."/>
            <person name="Kono T."/>
            <person name="Mallez S."/>
            <person name="Zhang Y."/>
            <person name="Obille A."/>
            <person name="Becker A."/>
            <person name="Abrahante J.E."/>
            <person name="Garbe J."/>
            <person name="Badalamenti J.P."/>
            <person name="Herman A."/>
            <person name="Mangelson H."/>
            <person name="Liachko I."/>
            <person name="Sullivan S."/>
            <person name="Sone E.D."/>
            <person name="Koren S."/>
            <person name="Silverstein K.A.T."/>
            <person name="Beckman K.B."/>
            <person name="Gohl D.M."/>
        </authorList>
    </citation>
    <scope>NUCLEOTIDE SEQUENCE</scope>
    <source>
        <strain evidence="1">Duluth1</strain>
        <tissue evidence="1">Whole animal</tissue>
    </source>
</reference>
<accession>A0A9D4DT12</accession>
<dbReference type="EMBL" id="JAIWYP010000010">
    <property type="protein sequence ID" value="KAH3754095.1"/>
    <property type="molecule type" value="Genomic_DNA"/>
</dbReference>
<dbReference type="Proteomes" id="UP000828390">
    <property type="component" value="Unassembled WGS sequence"/>
</dbReference>
<dbReference type="Gene3D" id="3.30.40.10">
    <property type="entry name" value="Zinc/RING finger domain, C3HC4 (zinc finger)"/>
    <property type="match status" value="1"/>
</dbReference>
<gene>
    <name evidence="1" type="ORF">DPMN_188755</name>
</gene>
<sequence length="70" mass="7865">MIFHCSYLNVKIKEGGVHDITCPGYGCNILVPVEVIESVVSRDMARRYLQFDIKVTCCSIGYSFDTKCVV</sequence>
<dbReference type="InterPro" id="IPR013083">
    <property type="entry name" value="Znf_RING/FYVE/PHD"/>
</dbReference>
<name>A0A9D4DT12_DREPO</name>
<reference evidence="1" key="2">
    <citation type="submission" date="2020-11" db="EMBL/GenBank/DDBJ databases">
        <authorList>
            <person name="McCartney M.A."/>
            <person name="Auch B."/>
            <person name="Kono T."/>
            <person name="Mallez S."/>
            <person name="Becker A."/>
            <person name="Gohl D.M."/>
            <person name="Silverstein K.A.T."/>
            <person name="Koren S."/>
            <person name="Bechman K.B."/>
            <person name="Herman A."/>
            <person name="Abrahante J.E."/>
            <person name="Garbe J."/>
        </authorList>
    </citation>
    <scope>NUCLEOTIDE SEQUENCE</scope>
    <source>
        <strain evidence="1">Duluth1</strain>
        <tissue evidence="1">Whole animal</tissue>
    </source>
</reference>
<comment type="caution">
    <text evidence="1">The sequence shown here is derived from an EMBL/GenBank/DDBJ whole genome shotgun (WGS) entry which is preliminary data.</text>
</comment>
<evidence type="ECO:0000313" key="2">
    <source>
        <dbReference type="Proteomes" id="UP000828390"/>
    </source>
</evidence>
<dbReference type="AlphaFoldDB" id="A0A9D4DT12"/>
<keyword evidence="2" id="KW-1185">Reference proteome</keyword>
<protein>
    <submittedName>
        <fullName evidence="1">Uncharacterized protein</fullName>
    </submittedName>
</protein>
<evidence type="ECO:0000313" key="1">
    <source>
        <dbReference type="EMBL" id="KAH3754095.1"/>
    </source>
</evidence>
<dbReference type="SUPFAM" id="SSF57850">
    <property type="entry name" value="RING/U-box"/>
    <property type="match status" value="1"/>
</dbReference>
<organism evidence="1 2">
    <name type="scientific">Dreissena polymorpha</name>
    <name type="common">Zebra mussel</name>
    <name type="synonym">Mytilus polymorpha</name>
    <dbReference type="NCBI Taxonomy" id="45954"/>
    <lineage>
        <taxon>Eukaryota</taxon>
        <taxon>Metazoa</taxon>
        <taxon>Spiralia</taxon>
        <taxon>Lophotrochozoa</taxon>
        <taxon>Mollusca</taxon>
        <taxon>Bivalvia</taxon>
        <taxon>Autobranchia</taxon>
        <taxon>Heteroconchia</taxon>
        <taxon>Euheterodonta</taxon>
        <taxon>Imparidentia</taxon>
        <taxon>Neoheterodontei</taxon>
        <taxon>Myida</taxon>
        <taxon>Dreissenoidea</taxon>
        <taxon>Dreissenidae</taxon>
        <taxon>Dreissena</taxon>
    </lineage>
</organism>
<proteinExistence type="predicted"/>